<feature type="region of interest" description="Disordered" evidence="8">
    <location>
        <begin position="426"/>
        <end position="452"/>
    </location>
</feature>
<feature type="transmembrane region" description="Helical" evidence="7">
    <location>
        <begin position="68"/>
        <end position="89"/>
    </location>
</feature>
<feature type="transmembrane region" description="Helical" evidence="7">
    <location>
        <begin position="128"/>
        <end position="147"/>
    </location>
</feature>
<accession>A0A1D2AHY4</accession>
<keyword evidence="4 7" id="KW-1133">Transmembrane helix</keyword>
<feature type="compositionally biased region" description="Low complexity" evidence="8">
    <location>
        <begin position="530"/>
        <end position="545"/>
    </location>
</feature>
<evidence type="ECO:0000313" key="9">
    <source>
        <dbReference type="EMBL" id="JAT78525.1"/>
    </source>
</evidence>
<keyword evidence="7" id="KW-0460">Magnesium</keyword>
<dbReference type="InterPro" id="IPR008521">
    <property type="entry name" value="Mg_trans_NIPA"/>
</dbReference>
<evidence type="ECO:0000256" key="5">
    <source>
        <dbReference type="ARBA" id="ARBA00023136"/>
    </source>
</evidence>
<dbReference type="AlphaFoldDB" id="A0A1D2AHY4"/>
<evidence type="ECO:0000256" key="3">
    <source>
        <dbReference type="ARBA" id="ARBA00022692"/>
    </source>
</evidence>
<comment type="subunit">
    <text evidence="7">Homodimer.</text>
</comment>
<gene>
    <name evidence="9" type="ORF">g.48291</name>
</gene>
<feature type="transmembrane region" description="Helical" evidence="7">
    <location>
        <begin position="167"/>
        <end position="186"/>
    </location>
</feature>
<keyword evidence="3 7" id="KW-0812">Transmembrane</keyword>
<evidence type="ECO:0000256" key="8">
    <source>
        <dbReference type="SAM" id="MobiDB-lite"/>
    </source>
</evidence>
<dbReference type="InterPro" id="IPR037185">
    <property type="entry name" value="EmrE-like"/>
</dbReference>
<comment type="function">
    <text evidence="6 7">Acts as a Mg(2+) transporter. Can also transport other divalent cations such as Fe(2+), Sr(2+), Ba(2+), Mn(2+) and Co(2+) but to a much less extent than Mg(2+).</text>
</comment>
<reference evidence="9" key="1">
    <citation type="submission" date="2015-08" db="EMBL/GenBank/DDBJ databases">
        <authorList>
            <person name="Babu N.S."/>
            <person name="Beckwith C.J."/>
            <person name="Beseler K.G."/>
            <person name="Brison A."/>
            <person name="Carone J.V."/>
            <person name="Caskin T.P."/>
            <person name="Diamond M."/>
            <person name="Durham M.E."/>
            <person name="Foxe J.M."/>
            <person name="Go M."/>
            <person name="Henderson B.A."/>
            <person name="Jones I.B."/>
            <person name="McGettigan J.A."/>
            <person name="Micheletti S.J."/>
            <person name="Nasrallah M.E."/>
            <person name="Ortiz D."/>
            <person name="Piller C.R."/>
            <person name="Privatt S.R."/>
            <person name="Schneider S.L."/>
            <person name="Sharp S."/>
            <person name="Smith T.C."/>
            <person name="Stanton J.D."/>
            <person name="Ullery H.E."/>
            <person name="Wilson R.J."/>
            <person name="Serrano M.G."/>
            <person name="Buck G."/>
            <person name="Lee V."/>
            <person name="Wang Y."/>
            <person name="Carvalho R."/>
            <person name="Voegtly L."/>
            <person name="Shi R."/>
            <person name="Duckworth R."/>
            <person name="Johnson A."/>
            <person name="Loviza R."/>
            <person name="Walstead R."/>
            <person name="Shah Z."/>
            <person name="Kiflezghi M."/>
            <person name="Wade K."/>
            <person name="Ball S.L."/>
            <person name="Bradley K.W."/>
            <person name="Asai D.J."/>
            <person name="Bowman C.A."/>
            <person name="Russell D.A."/>
            <person name="Pope W.H."/>
            <person name="Jacobs-Sera D."/>
            <person name="Hendrix R.W."/>
            <person name="Hatfull G.F."/>
        </authorList>
    </citation>
    <scope>NUCLEOTIDE SEQUENCE</scope>
</reference>
<dbReference type="Pfam" id="PF05653">
    <property type="entry name" value="Mg_trans_NIPA"/>
    <property type="match status" value="1"/>
</dbReference>
<feature type="transmembrane region" description="Helical" evidence="7">
    <location>
        <begin position="254"/>
        <end position="274"/>
    </location>
</feature>
<keyword evidence="7" id="KW-0406">Ion transport</keyword>
<name>A0A1D2AHY4_AUXPR</name>
<evidence type="ECO:0000256" key="7">
    <source>
        <dbReference type="RuleBase" id="RU363078"/>
    </source>
</evidence>
<feature type="transmembrane region" description="Helical" evidence="7">
    <location>
        <begin position="294"/>
        <end position="310"/>
    </location>
</feature>
<organism evidence="9">
    <name type="scientific">Auxenochlorella protothecoides</name>
    <name type="common">Green microalga</name>
    <name type="synonym">Chlorella protothecoides</name>
    <dbReference type="NCBI Taxonomy" id="3075"/>
    <lineage>
        <taxon>Eukaryota</taxon>
        <taxon>Viridiplantae</taxon>
        <taxon>Chlorophyta</taxon>
        <taxon>core chlorophytes</taxon>
        <taxon>Trebouxiophyceae</taxon>
        <taxon>Chlorellales</taxon>
        <taxon>Chlorellaceae</taxon>
        <taxon>Auxenochlorella</taxon>
    </lineage>
</organism>
<keyword evidence="7" id="KW-0967">Endosome</keyword>
<evidence type="ECO:0000256" key="6">
    <source>
        <dbReference type="ARBA" id="ARBA00025284"/>
    </source>
</evidence>
<evidence type="ECO:0000256" key="1">
    <source>
        <dbReference type="ARBA" id="ARBA00004141"/>
    </source>
</evidence>
<keyword evidence="5 7" id="KW-0472">Membrane</keyword>
<dbReference type="PANTHER" id="PTHR12570:SF9">
    <property type="entry name" value="MAGNESIUM TRANSPORTER NIPA8-RELATED"/>
    <property type="match status" value="1"/>
</dbReference>
<feature type="transmembrane region" description="Helical" evidence="7">
    <location>
        <begin position="356"/>
        <end position="378"/>
    </location>
</feature>
<keyword evidence="7" id="KW-1003">Cell membrane</keyword>
<evidence type="ECO:0000256" key="2">
    <source>
        <dbReference type="ARBA" id="ARBA00007001"/>
    </source>
</evidence>
<feature type="region of interest" description="Disordered" evidence="8">
    <location>
        <begin position="518"/>
        <end position="582"/>
    </location>
</feature>
<feature type="transmembrane region" description="Helical" evidence="7">
    <location>
        <begin position="6"/>
        <end position="30"/>
    </location>
</feature>
<keyword evidence="7" id="KW-0813">Transport</keyword>
<dbReference type="EMBL" id="GDKF01000097">
    <property type="protein sequence ID" value="JAT78525.1"/>
    <property type="molecule type" value="Transcribed_RNA"/>
</dbReference>
<proteinExistence type="inferred from homology"/>
<dbReference type="PANTHER" id="PTHR12570">
    <property type="match status" value="1"/>
</dbReference>
<dbReference type="GO" id="GO:0005769">
    <property type="term" value="C:early endosome"/>
    <property type="evidence" value="ECO:0007669"/>
    <property type="project" value="UniProtKB-SubCell"/>
</dbReference>
<dbReference type="GO" id="GO:0005886">
    <property type="term" value="C:plasma membrane"/>
    <property type="evidence" value="ECO:0007669"/>
    <property type="project" value="UniProtKB-SubCell"/>
</dbReference>
<protein>
    <recommendedName>
        <fullName evidence="7">Probable magnesium transporter</fullName>
    </recommendedName>
</protein>
<feature type="compositionally biased region" description="Low complexity" evidence="8">
    <location>
        <begin position="570"/>
        <end position="582"/>
    </location>
</feature>
<evidence type="ECO:0000256" key="4">
    <source>
        <dbReference type="ARBA" id="ARBA00022989"/>
    </source>
</evidence>
<dbReference type="GO" id="GO:0015095">
    <property type="term" value="F:magnesium ion transmembrane transporter activity"/>
    <property type="evidence" value="ECO:0007669"/>
    <property type="project" value="UniProtKB-UniRule"/>
</dbReference>
<feature type="transmembrane region" description="Helical" evidence="7">
    <location>
        <begin position="322"/>
        <end position="344"/>
    </location>
</feature>
<dbReference type="SUPFAM" id="SSF103481">
    <property type="entry name" value="Multidrug resistance efflux transporter EmrE"/>
    <property type="match status" value="1"/>
</dbReference>
<comment type="subcellular location">
    <subcellularLocation>
        <location evidence="7">Cell membrane</location>
        <topology evidence="7">Multi-pass membrane protein</topology>
    </subcellularLocation>
    <subcellularLocation>
        <location evidence="7">Early endosome</location>
    </subcellularLocation>
    <subcellularLocation>
        <location evidence="1">Membrane</location>
        <topology evidence="1">Multi-pass membrane protein</topology>
    </subcellularLocation>
</comment>
<feature type="transmembrane region" description="Helical" evidence="7">
    <location>
        <begin position="101"/>
        <end position="121"/>
    </location>
</feature>
<comment type="similarity">
    <text evidence="2 7">Belongs to the NIPA (TC 2.A.7) family.</text>
</comment>
<sequence>MAPALQGLSALGAVLHVGGSLLIVVGQTVVKISHCIKESSGMPHTWLVPRHASPKPQWQRPDGQWRRLLVGSRAYAVAGWGLFAGGNLLRFVSMRFASQTVLSGLGSLQFVLIPVASQALLGVRADRSAALGVLVVVAGNVLIVWHGPGDVEYSVAALRALWQARTMRAFLLAMALALTALQLIWWELRAAAKAQRLTGPFAMLGAPPAHAARWADGAAAFDPAGGPAPLARRESLGFALPWSGTWVTADAAQVFTGALLYSAVASMIGAWSVLFSKSLTYVVSELPDSLADPYGWFVAAAFLGTAAWWIRQSNQGLRLYPASLIMPLMQAFWMCMSVLEGGIYFQELDHLPASSIWLLMTGLVMALAGAIFMGSVGARAGSAHAGVRGCPCSVQQRSGLAIQSWSIVVWQQNSDRSPFPPFSPPLQGGRLRGGAAAGHRERGAGGGPGGQRAEDLLCTGSGVGAGPGGLRRRLVLCPQGGDAEHAPVPCGGGGGPARRLCAPRSGPDGAAARGQLTAVPEPDAGGEPPGSSRAGRLPAGRAGLAHQPQQHPGGGHRLPAPAALGGGGAAAPSDPGVPLKRW</sequence>